<evidence type="ECO:0000256" key="5">
    <source>
        <dbReference type="ARBA" id="ARBA00022989"/>
    </source>
</evidence>
<dbReference type="Gene3D" id="1.20.1250.20">
    <property type="entry name" value="MFS general substrate transporter like domains"/>
    <property type="match status" value="1"/>
</dbReference>
<keyword evidence="6 7" id="KW-0472">Membrane</keyword>
<dbReference type="InterPro" id="IPR011701">
    <property type="entry name" value="MFS"/>
</dbReference>
<feature type="transmembrane region" description="Helical" evidence="7">
    <location>
        <begin position="12"/>
        <end position="34"/>
    </location>
</feature>
<dbReference type="Proteomes" id="UP000257032">
    <property type="component" value="Unassembled WGS sequence"/>
</dbReference>
<reference evidence="9 10" key="1">
    <citation type="submission" date="2018-08" db="EMBL/GenBank/DDBJ databases">
        <title>Genome sequence of strict halophilic Halobacillus trueperi SS1 isolated from Lunsu, a salty water body of North West Himalayas.</title>
        <authorList>
            <person name="Gupta S."/>
            <person name="Sharma P."/>
            <person name="Dev K."/>
            <person name="Baumler D."/>
            <person name="Sourirajan A."/>
        </authorList>
    </citation>
    <scope>NUCLEOTIDE SEQUENCE [LARGE SCALE GENOMIC DNA]</scope>
    <source>
        <strain evidence="9 10">SS1</strain>
    </source>
</reference>
<keyword evidence="5 7" id="KW-1133">Transmembrane helix</keyword>
<sequence>MFKELHPNIRIRIYTSFLSRVVGAAVFPFMAIYFTKEINATVAGFLLLIQVAAQFLTGLYGGYLADIIGRKRLMVTGEVLKLTAFIGMFLANSPWFQSAWVTFFMLLLVGIAGGLVNPAAEAMLIDVSTKDSRAFMYAINYWAINMSMMIGLMIGGWFFERNLFELIAVLLGISLLTLWMTSTKIIDTYVVNEEKIREGYGLKPVMKNYSLVMKDIPFLAFTIGGIAILGIEFQRNNFISVRLEQDIASNMMDLFGLFSFELDGIRLLSLLTVANTLFIVLFTSLFSRWIKGKKEEPIMYAGFVLFGLGYAFLAFSNHIPGLFIAVIVLSVGELLYVPTRQSILADIVDDTRRGAYMAFNGLVFQFGKILGALGIIIGNVIGGYGMAVLYVGLVFAGIHFSRMAIRRRKSPEEIVFEASGS</sequence>
<feature type="transmembrane region" description="Helical" evidence="7">
    <location>
        <begin position="97"/>
        <end position="116"/>
    </location>
</feature>
<feature type="transmembrane region" description="Helical" evidence="7">
    <location>
        <begin position="137"/>
        <end position="157"/>
    </location>
</feature>
<feature type="transmembrane region" description="Helical" evidence="7">
    <location>
        <begin position="265"/>
        <end position="286"/>
    </location>
</feature>
<dbReference type="InterPro" id="IPR050171">
    <property type="entry name" value="MFS_Transporters"/>
</dbReference>
<keyword evidence="4 7" id="KW-0812">Transmembrane</keyword>
<dbReference type="PROSITE" id="PS00216">
    <property type="entry name" value="SUGAR_TRANSPORT_1"/>
    <property type="match status" value="1"/>
</dbReference>
<feature type="transmembrane region" description="Helical" evidence="7">
    <location>
        <begin position="383"/>
        <end position="400"/>
    </location>
</feature>
<proteinExistence type="predicted"/>
<evidence type="ECO:0000256" key="4">
    <source>
        <dbReference type="ARBA" id="ARBA00022692"/>
    </source>
</evidence>
<evidence type="ECO:0000313" key="9">
    <source>
        <dbReference type="EMBL" id="RDY70077.1"/>
    </source>
</evidence>
<feature type="transmembrane region" description="Helical" evidence="7">
    <location>
        <begin position="321"/>
        <end position="337"/>
    </location>
</feature>
<name>A0A3D8VL43_9BACI</name>
<evidence type="ECO:0000313" key="10">
    <source>
        <dbReference type="Proteomes" id="UP000257032"/>
    </source>
</evidence>
<accession>A0A3D8VL43</accession>
<comment type="caution">
    <text evidence="9">The sequence shown here is derived from an EMBL/GenBank/DDBJ whole genome shotgun (WGS) entry which is preliminary data.</text>
</comment>
<gene>
    <name evidence="9" type="ORF">DXT76_15245</name>
</gene>
<dbReference type="InterPro" id="IPR005829">
    <property type="entry name" value="Sugar_transporter_CS"/>
</dbReference>
<evidence type="ECO:0000256" key="3">
    <source>
        <dbReference type="ARBA" id="ARBA00022475"/>
    </source>
</evidence>
<feature type="transmembrane region" description="Helical" evidence="7">
    <location>
        <begin position="358"/>
        <end position="377"/>
    </location>
</feature>
<dbReference type="PANTHER" id="PTHR23517">
    <property type="entry name" value="RESISTANCE PROTEIN MDTM, PUTATIVE-RELATED-RELATED"/>
    <property type="match status" value="1"/>
</dbReference>
<dbReference type="InterPro" id="IPR020846">
    <property type="entry name" value="MFS_dom"/>
</dbReference>
<feature type="transmembrane region" description="Helical" evidence="7">
    <location>
        <begin position="298"/>
        <end position="315"/>
    </location>
</feature>
<feature type="transmembrane region" description="Helical" evidence="7">
    <location>
        <begin position="73"/>
        <end position="91"/>
    </location>
</feature>
<dbReference type="RefSeq" id="WP_115894675.1">
    <property type="nucleotide sequence ID" value="NZ_QTLC01000051.1"/>
</dbReference>
<protein>
    <submittedName>
        <fullName evidence="9">MFS transporter</fullName>
    </submittedName>
</protein>
<dbReference type="Pfam" id="PF07690">
    <property type="entry name" value="MFS_1"/>
    <property type="match status" value="2"/>
</dbReference>
<dbReference type="GO" id="GO:0005886">
    <property type="term" value="C:plasma membrane"/>
    <property type="evidence" value="ECO:0007669"/>
    <property type="project" value="UniProtKB-SubCell"/>
</dbReference>
<dbReference type="InterPro" id="IPR036259">
    <property type="entry name" value="MFS_trans_sf"/>
</dbReference>
<feature type="transmembrane region" description="Helical" evidence="7">
    <location>
        <begin position="216"/>
        <end position="233"/>
    </location>
</feature>
<evidence type="ECO:0000256" key="7">
    <source>
        <dbReference type="SAM" id="Phobius"/>
    </source>
</evidence>
<dbReference type="PROSITE" id="PS50850">
    <property type="entry name" value="MFS"/>
    <property type="match status" value="1"/>
</dbReference>
<keyword evidence="2" id="KW-0813">Transport</keyword>
<feature type="transmembrane region" description="Helical" evidence="7">
    <location>
        <begin position="40"/>
        <end position="61"/>
    </location>
</feature>
<comment type="subcellular location">
    <subcellularLocation>
        <location evidence="1">Cell membrane</location>
        <topology evidence="1">Multi-pass membrane protein</topology>
    </subcellularLocation>
</comment>
<feature type="transmembrane region" description="Helical" evidence="7">
    <location>
        <begin position="163"/>
        <end position="181"/>
    </location>
</feature>
<organism evidence="9 10">
    <name type="scientific">Halobacillus trueperi</name>
    <dbReference type="NCBI Taxonomy" id="156205"/>
    <lineage>
        <taxon>Bacteria</taxon>
        <taxon>Bacillati</taxon>
        <taxon>Bacillota</taxon>
        <taxon>Bacilli</taxon>
        <taxon>Bacillales</taxon>
        <taxon>Bacillaceae</taxon>
        <taxon>Halobacillus</taxon>
    </lineage>
</organism>
<dbReference type="GO" id="GO:0022857">
    <property type="term" value="F:transmembrane transporter activity"/>
    <property type="evidence" value="ECO:0007669"/>
    <property type="project" value="InterPro"/>
</dbReference>
<dbReference type="AlphaFoldDB" id="A0A3D8VL43"/>
<evidence type="ECO:0000256" key="1">
    <source>
        <dbReference type="ARBA" id="ARBA00004651"/>
    </source>
</evidence>
<evidence type="ECO:0000256" key="2">
    <source>
        <dbReference type="ARBA" id="ARBA00022448"/>
    </source>
</evidence>
<dbReference type="SUPFAM" id="SSF103473">
    <property type="entry name" value="MFS general substrate transporter"/>
    <property type="match status" value="1"/>
</dbReference>
<dbReference type="CDD" id="cd17329">
    <property type="entry name" value="MFS_MdtH_MDR_like"/>
    <property type="match status" value="1"/>
</dbReference>
<evidence type="ECO:0000256" key="6">
    <source>
        <dbReference type="ARBA" id="ARBA00023136"/>
    </source>
</evidence>
<dbReference type="PANTHER" id="PTHR23517:SF3">
    <property type="entry name" value="INTEGRAL MEMBRANE TRANSPORT PROTEIN"/>
    <property type="match status" value="1"/>
</dbReference>
<dbReference type="EMBL" id="QTLC01000051">
    <property type="protein sequence ID" value="RDY70077.1"/>
    <property type="molecule type" value="Genomic_DNA"/>
</dbReference>
<keyword evidence="3" id="KW-1003">Cell membrane</keyword>
<evidence type="ECO:0000259" key="8">
    <source>
        <dbReference type="PROSITE" id="PS50850"/>
    </source>
</evidence>
<feature type="domain" description="Major facilitator superfamily (MFS) profile" evidence="8">
    <location>
        <begin position="1"/>
        <end position="409"/>
    </location>
</feature>